<organism evidence="12 13">
    <name type="scientific">Agaricus bisporus var. burnettii (strain JB137-S8 / ATCC MYA-4627 / FGSC 10392)</name>
    <name type="common">White button mushroom</name>
    <dbReference type="NCBI Taxonomy" id="597362"/>
    <lineage>
        <taxon>Eukaryota</taxon>
        <taxon>Fungi</taxon>
        <taxon>Dikarya</taxon>
        <taxon>Basidiomycota</taxon>
        <taxon>Agaricomycotina</taxon>
        <taxon>Agaricomycetes</taxon>
        <taxon>Agaricomycetidae</taxon>
        <taxon>Agaricales</taxon>
        <taxon>Agaricineae</taxon>
        <taxon>Agaricaceae</taxon>
        <taxon>Agaricus</taxon>
    </lineage>
</organism>
<feature type="active site" evidence="10">
    <location>
        <position position="438"/>
    </location>
</feature>
<protein>
    <recommendedName>
        <fullName evidence="3 9">Cysteine proteinase 1, mitochondrial</fullName>
        <ecNumber evidence="2 9">3.4.22.40</ecNumber>
    </recommendedName>
</protein>
<dbReference type="GO" id="GO:0043418">
    <property type="term" value="P:homocysteine catabolic process"/>
    <property type="evidence" value="ECO:0007669"/>
    <property type="project" value="TreeGrafter"/>
</dbReference>
<comment type="subcellular location">
    <subcellularLocation>
        <location evidence="9">Mitochondrion</location>
    </subcellularLocation>
    <subcellularLocation>
        <location evidence="9">Cytoplasm</location>
    </subcellularLocation>
</comment>
<keyword evidence="9" id="KW-0496">Mitochondrion</keyword>
<evidence type="ECO:0000256" key="9">
    <source>
        <dbReference type="PIRNR" id="PIRNR005700"/>
    </source>
</evidence>
<evidence type="ECO:0000256" key="1">
    <source>
        <dbReference type="ARBA" id="ARBA00000423"/>
    </source>
</evidence>
<evidence type="ECO:0000256" key="2">
    <source>
        <dbReference type="ARBA" id="ARBA00012465"/>
    </source>
</evidence>
<keyword evidence="5 9" id="KW-0378">Hydrolase</keyword>
<dbReference type="GO" id="GO:0004197">
    <property type="term" value="F:cysteine-type endopeptidase activity"/>
    <property type="evidence" value="ECO:0007669"/>
    <property type="project" value="UniProtKB-EC"/>
</dbReference>
<keyword evidence="9" id="KW-0963">Cytoplasm</keyword>
<feature type="active site" evidence="10">
    <location>
        <position position="416"/>
    </location>
</feature>
<name>K5XJL4_AGABU</name>
<dbReference type="PANTHER" id="PTHR10363:SF2">
    <property type="entry name" value="BLEOMYCIN HYDROLASE"/>
    <property type="match status" value="1"/>
</dbReference>
<dbReference type="EMBL" id="JH971432">
    <property type="protein sequence ID" value="EKM74665.1"/>
    <property type="molecule type" value="Genomic_DNA"/>
</dbReference>
<dbReference type="InterPro" id="IPR004134">
    <property type="entry name" value="Peptidase_C1B"/>
</dbReference>
<dbReference type="OrthoDB" id="2666448at2759"/>
<dbReference type="Gene3D" id="3.90.70.10">
    <property type="entry name" value="Cysteine proteinases"/>
    <property type="match status" value="1"/>
</dbReference>
<dbReference type="RefSeq" id="XP_007334713.1">
    <property type="nucleotide sequence ID" value="XM_007334651.1"/>
</dbReference>
<dbReference type="KEGG" id="abp:AGABI1DRAFT116802"/>
<dbReference type="Proteomes" id="UP000008493">
    <property type="component" value="Unassembled WGS sequence"/>
</dbReference>
<comment type="function">
    <text evidence="7">The normal physiological role of the enzyme is unknown, but it is not essential for the viability of yeast cells. Has aminopeptidase activity, shortening substrate peptides sequentially by 1 amino acid. Has bleomycin hydrolase activity, which can protect the cell from the toxic effects of bleomycin. Has homocysteine-thiolactonase activity, protecting the cell against homocysteine toxicity. Acts as a repressor in the GAL4 regulatory system, but this does not require either the peptidase or nucleic acid-binding activities.</text>
</comment>
<dbReference type="MEROPS" id="C01.085"/>
<dbReference type="GO" id="GO:0005739">
    <property type="term" value="C:mitochondrion"/>
    <property type="evidence" value="ECO:0007669"/>
    <property type="project" value="UniProtKB-SubCell"/>
</dbReference>
<dbReference type="OMA" id="QSYTFFW"/>
<keyword evidence="13" id="KW-1185">Reference proteome</keyword>
<feature type="compositionally biased region" description="Polar residues" evidence="11">
    <location>
        <begin position="1"/>
        <end position="14"/>
    </location>
</feature>
<dbReference type="GO" id="GO:0070005">
    <property type="term" value="F:cysteine-type aminopeptidase activity"/>
    <property type="evidence" value="ECO:0007669"/>
    <property type="project" value="InterPro"/>
</dbReference>
<evidence type="ECO:0000256" key="4">
    <source>
        <dbReference type="ARBA" id="ARBA00022670"/>
    </source>
</evidence>
<dbReference type="GeneID" id="18825251"/>
<accession>K5XJL4</accession>
<evidence type="ECO:0000313" key="13">
    <source>
        <dbReference type="Proteomes" id="UP000008493"/>
    </source>
</evidence>
<evidence type="ECO:0000256" key="10">
    <source>
        <dbReference type="PIRSR" id="PIRSR005700-1"/>
    </source>
</evidence>
<comment type="subunit">
    <text evidence="8">Homohexamer. Binds to nucleic acids. Binds single-stranded DNA and RNA with higher affinity than double-stranded DNA.</text>
</comment>
<dbReference type="EC" id="3.4.22.40" evidence="2 9"/>
<dbReference type="STRING" id="597362.K5XJL4"/>
<reference evidence="13" key="1">
    <citation type="journal article" date="2012" name="Proc. Natl. Acad. Sci. U.S.A.">
        <title>Genome sequence of the button mushroom Agaricus bisporus reveals mechanisms governing adaptation to a humic-rich ecological niche.</title>
        <authorList>
            <person name="Morin E."/>
            <person name="Kohler A."/>
            <person name="Baker A.R."/>
            <person name="Foulongne-Oriol M."/>
            <person name="Lombard V."/>
            <person name="Nagy L.G."/>
            <person name="Ohm R.A."/>
            <person name="Patyshakuliyeva A."/>
            <person name="Brun A."/>
            <person name="Aerts A.L."/>
            <person name="Bailey A.M."/>
            <person name="Billette C."/>
            <person name="Coutinho P.M."/>
            <person name="Deakin G."/>
            <person name="Doddapaneni H."/>
            <person name="Floudas D."/>
            <person name="Grimwood J."/>
            <person name="Hilden K."/>
            <person name="Kuees U."/>
            <person name="LaButti K.M."/>
            <person name="Lapidus A."/>
            <person name="Lindquist E.A."/>
            <person name="Lucas S.M."/>
            <person name="Murat C."/>
            <person name="Riley R.W."/>
            <person name="Salamov A.A."/>
            <person name="Schmutz J."/>
            <person name="Subramanian V."/>
            <person name="Woesten H.A.B."/>
            <person name="Xu J."/>
            <person name="Eastwood D.C."/>
            <person name="Foster G.D."/>
            <person name="Sonnenberg A.S."/>
            <person name="Cullen D."/>
            <person name="de Vries R.P."/>
            <person name="Lundell T."/>
            <person name="Hibbett D.S."/>
            <person name="Henrissat B."/>
            <person name="Burton K.S."/>
            <person name="Kerrigan R.W."/>
            <person name="Challen M.P."/>
            <person name="Grigoriev I.V."/>
            <person name="Martin F."/>
        </authorList>
    </citation>
    <scope>NUCLEOTIDE SEQUENCE [LARGE SCALE GENOMIC DNA]</scope>
    <source>
        <strain evidence="13">JB137-S8 / ATCC MYA-4627 / FGSC 10392</strain>
    </source>
</reference>
<comment type="catalytic activity">
    <reaction evidence="1 9">
        <text>Inactivates bleomycin B2 (a cytotoxic glycometallopeptide) by hydrolysis of a carboxyamide bond of beta-aminoalanine, but also shows general aminopeptidase activity. The specificity varies somewhat with source, but amino acid arylamides of Met, Leu and Ala are preferred.</text>
        <dbReference type="EC" id="3.4.22.40"/>
    </reaction>
</comment>
<dbReference type="InterPro" id="IPR038765">
    <property type="entry name" value="Papain-like_cys_pep_sf"/>
</dbReference>
<dbReference type="SUPFAM" id="SSF54001">
    <property type="entry name" value="Cysteine proteinases"/>
    <property type="match status" value="1"/>
</dbReference>
<evidence type="ECO:0000256" key="3">
    <source>
        <dbReference type="ARBA" id="ARBA00016900"/>
    </source>
</evidence>
<evidence type="ECO:0000256" key="8">
    <source>
        <dbReference type="ARBA" id="ARBA00026080"/>
    </source>
</evidence>
<keyword evidence="4 9" id="KW-0645">Protease</keyword>
<evidence type="ECO:0000313" key="12">
    <source>
        <dbReference type="EMBL" id="EKM74665.1"/>
    </source>
</evidence>
<dbReference type="InParanoid" id="K5XJL4"/>
<dbReference type="PIRSF" id="PIRSF005700">
    <property type="entry name" value="PepC"/>
    <property type="match status" value="1"/>
</dbReference>
<dbReference type="CDD" id="cd00585">
    <property type="entry name" value="Peptidase_C1B"/>
    <property type="match status" value="1"/>
</dbReference>
<sequence length="509" mass="56742">MGNISSSRAPTSTKPGPVDEKAQLRGEVHQVDAPLSRPLSSSGQLTLDHVASWEGDAAGDPKVQLARTILSHADVRSALISRGAKIADQHVFNHVVDFKTGPITNQKSSGRCWLFATTNVLRYNIMKKFKLKDFQLSQSYLFFWDKLNKANYYLELMIQHADLSLDDRLINHLSGDLISDGGQWDMVVNLLETYGIVPQALYPESTHSSLSGPLNNLLKTKLREHAFILRDLSASLRKAHTEEDAIIATLRAKKEELVKEVYMIMTATLGVPPKSTEKFVWEYLDSDGKAGRWEGTPQQFYSEFGTKPHSPAECFSLINDPRNEYSKLYTVDKLGNIWGGRPILYVNTEIENMKNAVIKMIKAGHPVFFGCDVGKFSDTAAGIMDTALFEYESAFNIKLGLTKEQRLQLGESSMTHAMVISGVHLDSAGRPVRYKVENSWGETAGNDGYFVMTDKWFEQFVYQVVVPKSLAPKELVAVFESGEKVVLPAWDPMGCVGVMSLLVFGIFQS</sequence>
<proteinExistence type="inferred from homology"/>
<evidence type="ECO:0000256" key="6">
    <source>
        <dbReference type="ARBA" id="ARBA00022807"/>
    </source>
</evidence>
<dbReference type="PANTHER" id="PTHR10363">
    <property type="entry name" value="BLEOMYCIN HYDROLASE"/>
    <property type="match status" value="1"/>
</dbReference>
<dbReference type="eggNOG" id="KOG4128">
    <property type="taxonomic scope" value="Eukaryota"/>
</dbReference>
<comment type="similarity">
    <text evidence="9">Belongs to the peptidase C1 family.</text>
</comment>
<dbReference type="HOGENOM" id="CLU_038600_0_1_1"/>
<evidence type="ECO:0000256" key="5">
    <source>
        <dbReference type="ARBA" id="ARBA00022801"/>
    </source>
</evidence>
<feature type="region of interest" description="Disordered" evidence="11">
    <location>
        <begin position="1"/>
        <end position="20"/>
    </location>
</feature>
<evidence type="ECO:0000256" key="11">
    <source>
        <dbReference type="SAM" id="MobiDB-lite"/>
    </source>
</evidence>
<feature type="active site" evidence="10">
    <location>
        <position position="112"/>
    </location>
</feature>
<gene>
    <name evidence="12" type="ORF">AGABI1DRAFT_116802</name>
</gene>
<dbReference type="AlphaFoldDB" id="K5XJL4"/>
<dbReference type="GO" id="GO:0006508">
    <property type="term" value="P:proteolysis"/>
    <property type="evidence" value="ECO:0007669"/>
    <property type="project" value="UniProtKB-KW"/>
</dbReference>
<dbReference type="Pfam" id="PF03051">
    <property type="entry name" value="Peptidase_C1_2"/>
    <property type="match status" value="1"/>
</dbReference>
<keyword evidence="6 9" id="KW-0788">Thiol protease</keyword>
<dbReference type="PROSITE" id="PS00139">
    <property type="entry name" value="THIOL_PROTEASE_CYS"/>
    <property type="match status" value="1"/>
</dbReference>
<dbReference type="InterPro" id="IPR000169">
    <property type="entry name" value="Pept_cys_AS"/>
</dbReference>
<evidence type="ECO:0000256" key="7">
    <source>
        <dbReference type="ARBA" id="ARBA00025347"/>
    </source>
</evidence>
<comment type="function">
    <text evidence="9">Has aminopeptidase activity, shortening substrate peptides sequentially by 1 amino acid. Has bleomycin hydrolase activity, which can protect the cell from the toxic effects of bleomycin. Has homocysteine-thiolactonase activity, protecting the cell against homocysteine toxicity.</text>
</comment>
<dbReference type="GO" id="GO:0009636">
    <property type="term" value="P:response to toxic substance"/>
    <property type="evidence" value="ECO:0007669"/>
    <property type="project" value="TreeGrafter"/>
</dbReference>